<evidence type="ECO:0000313" key="3">
    <source>
        <dbReference type="Proteomes" id="UP000653305"/>
    </source>
</evidence>
<proteinExistence type="predicted"/>
<dbReference type="Proteomes" id="UP000653305">
    <property type="component" value="Unassembled WGS sequence"/>
</dbReference>
<feature type="compositionally biased region" description="Low complexity" evidence="1">
    <location>
        <begin position="161"/>
        <end position="185"/>
    </location>
</feature>
<feature type="region of interest" description="Disordered" evidence="1">
    <location>
        <begin position="158"/>
        <end position="190"/>
    </location>
</feature>
<evidence type="ECO:0000256" key="1">
    <source>
        <dbReference type="SAM" id="MobiDB-lite"/>
    </source>
</evidence>
<gene>
    <name evidence="2" type="ORF">PHJA_000509900</name>
</gene>
<dbReference type="PANTHER" id="PTHR34126:SF1">
    <property type="entry name" value="PEROXISOME BIOGENESIS PROTEIN 22"/>
    <property type="match status" value="1"/>
</dbReference>
<dbReference type="OrthoDB" id="923095at2759"/>
<organism evidence="2 3">
    <name type="scientific">Phtheirospermum japonicum</name>
    <dbReference type="NCBI Taxonomy" id="374723"/>
    <lineage>
        <taxon>Eukaryota</taxon>
        <taxon>Viridiplantae</taxon>
        <taxon>Streptophyta</taxon>
        <taxon>Embryophyta</taxon>
        <taxon>Tracheophyta</taxon>
        <taxon>Spermatophyta</taxon>
        <taxon>Magnoliopsida</taxon>
        <taxon>eudicotyledons</taxon>
        <taxon>Gunneridae</taxon>
        <taxon>Pentapetalae</taxon>
        <taxon>asterids</taxon>
        <taxon>lamiids</taxon>
        <taxon>Lamiales</taxon>
        <taxon>Orobanchaceae</taxon>
        <taxon>Orobanchaceae incertae sedis</taxon>
        <taxon>Phtheirospermum</taxon>
    </lineage>
</organism>
<dbReference type="GO" id="GO:0007031">
    <property type="term" value="P:peroxisome organization"/>
    <property type="evidence" value="ECO:0007669"/>
    <property type="project" value="InterPro"/>
</dbReference>
<dbReference type="PANTHER" id="PTHR34126">
    <property type="entry name" value="PEROXISOME BIOGENESIS PROTEIN 22"/>
    <property type="match status" value="1"/>
</dbReference>
<evidence type="ECO:0000313" key="2">
    <source>
        <dbReference type="EMBL" id="GFP83664.1"/>
    </source>
</evidence>
<reference evidence="2" key="1">
    <citation type="submission" date="2020-07" db="EMBL/GenBank/DDBJ databases">
        <title>Ethylene signaling mediates host invasion by parasitic plants.</title>
        <authorList>
            <person name="Yoshida S."/>
        </authorList>
    </citation>
    <scope>NUCLEOTIDE SEQUENCE</scope>
    <source>
        <strain evidence="2">Okayama</strain>
    </source>
</reference>
<dbReference type="Pfam" id="PF22978">
    <property type="entry name" value="HAD_Pex22"/>
    <property type="match status" value="1"/>
</dbReference>
<dbReference type="EMBL" id="BMAC01000068">
    <property type="protein sequence ID" value="GFP83664.1"/>
    <property type="molecule type" value="Genomic_DNA"/>
</dbReference>
<name>A0A830BFW8_9LAMI</name>
<sequence length="366" mass="41216">MMGKRRQIEAINGEAAGTTTLSKSWYSAWLTRPNLDLDKINFNGYRGDSKFDKFSEFVNKTIQSFQQVGPYESVVLSPELFEAGNFIGISVDWCKIDTWVGSKDKERPKFKECNQAFRTLTIVFKTIHGPLRAIAGLALAIVFTWRLLRARRGPQRRQFKRQALSGSSSSVSNRASVNNASSEVSNHLEESGTQNVIDEFFQPIKKQAMVRSSVPEVHLEIAKVIDLYLMERVLDDESEKKILMALEDARVFTSAGLVKDKEQADGKPPSLALMYMETRKRTPGKNYKTSEVNIVQQEGHSKSSVIIPDEFLQPYRDEIVKDTIAGVLKMFKHLPSDVLAPITSSFENRLGVPEFATNLINGQSSR</sequence>
<dbReference type="InterPro" id="IPR037485">
    <property type="entry name" value="PEX22"/>
</dbReference>
<comment type="caution">
    <text evidence="2">The sequence shown here is derived from an EMBL/GenBank/DDBJ whole genome shotgun (WGS) entry which is preliminary data.</text>
</comment>
<protein>
    <submittedName>
        <fullName evidence="2">Peroxisome biogenesis protein 22</fullName>
    </submittedName>
</protein>
<accession>A0A830BFW8</accession>
<dbReference type="AlphaFoldDB" id="A0A830BFW8"/>
<keyword evidence="3" id="KW-1185">Reference proteome</keyword>